<protein>
    <recommendedName>
        <fullName evidence="4">N-acetyltransferase domain-containing protein</fullName>
    </recommendedName>
</protein>
<name>A0ABR4CK56_9HELO</name>
<accession>A0ABR4CK56</accession>
<feature type="compositionally biased region" description="Basic and acidic residues" evidence="1">
    <location>
        <begin position="1"/>
        <end position="10"/>
    </location>
</feature>
<evidence type="ECO:0008006" key="4">
    <source>
        <dbReference type="Google" id="ProtNLM"/>
    </source>
</evidence>
<feature type="compositionally biased region" description="Basic and acidic residues" evidence="1">
    <location>
        <begin position="40"/>
        <end position="50"/>
    </location>
</feature>
<organism evidence="2 3">
    <name type="scientific">Oculimacula yallundae</name>
    <dbReference type="NCBI Taxonomy" id="86028"/>
    <lineage>
        <taxon>Eukaryota</taxon>
        <taxon>Fungi</taxon>
        <taxon>Dikarya</taxon>
        <taxon>Ascomycota</taxon>
        <taxon>Pezizomycotina</taxon>
        <taxon>Leotiomycetes</taxon>
        <taxon>Helotiales</taxon>
        <taxon>Ploettnerulaceae</taxon>
        <taxon>Oculimacula</taxon>
    </lineage>
</organism>
<gene>
    <name evidence="2" type="ORF">VTL71DRAFT_13314</name>
</gene>
<sequence length="699" mass="79145">MNNNNEERSFTHKHKRNTISISSEPNGTKTSTSTGTNGNERLHATRDRASEPLATSNGSFWNDVNAEAEDIASLDPALEDVNDKQEMEVNNPNGATSGVSKYEDDQHDLTDSHEPSVDAPPLELQIGFINLEDTPRHAGRVQFYRCGSDNKLGRGNWMHTLNVTCTRKGKQIGSGRGIYVKRDVIRSNFWLKMQELRPDLSSIAFELFDRYGRLNEQFISHPVRKGKGCWGSEVNLGDLLIIEYVWVHKKFLLEGIGRAILNILLEKSRSGERNAAFSIARPGLLPPDVEEALRGKARRKSTREGYRFGDIIDATAFYRSCGFCRIGASRCLGLATDHRHRARSVLGHLDPNVPFPSPDIELTDTECGDGALGEETRGRIMRQLEDESKIRHAMLSRSDRYCVQLFKINYSQAELKHRFEWIDRFDNNLLHVAVVASKPKCIQWLLDNVDEGQRFSLGRNKEGFTPLELLMYRLEIKRNFQQQPNFAKRVVADSFSGYDDDAIHCLVVLHGIRALTSVQVSQFKYGCICGQCISGYLSPRMKLALSCQAKAAHDTLSSRIEETELWCRSHQDLIKHVAPEVQDLFHTNIEMRQSFSNIFDHAVAMLRSDTEPTVYWLTRKCRDFVLPFATTFLDRGGTIESVLRIIFERARDHDELAGNGEHVANLDNRMARAGLPTCRNDHEFGFVALACGVEKLNET</sequence>
<comment type="caution">
    <text evidence="2">The sequence shown here is derived from an EMBL/GenBank/DDBJ whole genome shotgun (WGS) entry which is preliminary data.</text>
</comment>
<evidence type="ECO:0000256" key="1">
    <source>
        <dbReference type="SAM" id="MobiDB-lite"/>
    </source>
</evidence>
<feature type="compositionally biased region" description="Polar residues" evidence="1">
    <location>
        <begin position="88"/>
        <end position="99"/>
    </location>
</feature>
<dbReference type="EMBL" id="JAZHXI010000006">
    <property type="protein sequence ID" value="KAL2070288.1"/>
    <property type="molecule type" value="Genomic_DNA"/>
</dbReference>
<dbReference type="Proteomes" id="UP001595075">
    <property type="component" value="Unassembled WGS sequence"/>
</dbReference>
<evidence type="ECO:0000313" key="2">
    <source>
        <dbReference type="EMBL" id="KAL2070288.1"/>
    </source>
</evidence>
<keyword evidence="3" id="KW-1185">Reference proteome</keyword>
<proteinExistence type="predicted"/>
<feature type="compositionally biased region" description="Basic and acidic residues" evidence="1">
    <location>
        <begin position="101"/>
        <end position="116"/>
    </location>
</feature>
<evidence type="ECO:0000313" key="3">
    <source>
        <dbReference type="Proteomes" id="UP001595075"/>
    </source>
</evidence>
<reference evidence="2 3" key="1">
    <citation type="journal article" date="2024" name="Commun. Biol.">
        <title>Comparative genomic analysis of thermophilic fungi reveals convergent evolutionary adaptations and gene losses.</title>
        <authorList>
            <person name="Steindorff A.S."/>
            <person name="Aguilar-Pontes M.V."/>
            <person name="Robinson A.J."/>
            <person name="Andreopoulos B."/>
            <person name="LaButti K."/>
            <person name="Kuo A."/>
            <person name="Mondo S."/>
            <person name="Riley R."/>
            <person name="Otillar R."/>
            <person name="Haridas S."/>
            <person name="Lipzen A."/>
            <person name="Grimwood J."/>
            <person name="Schmutz J."/>
            <person name="Clum A."/>
            <person name="Reid I.D."/>
            <person name="Moisan M.C."/>
            <person name="Butler G."/>
            <person name="Nguyen T.T.M."/>
            <person name="Dewar K."/>
            <person name="Conant G."/>
            <person name="Drula E."/>
            <person name="Henrissat B."/>
            <person name="Hansel C."/>
            <person name="Singer S."/>
            <person name="Hutchinson M.I."/>
            <person name="de Vries R.P."/>
            <person name="Natvig D.O."/>
            <person name="Powell A.J."/>
            <person name="Tsang A."/>
            <person name="Grigoriev I.V."/>
        </authorList>
    </citation>
    <scope>NUCLEOTIDE SEQUENCE [LARGE SCALE GENOMIC DNA]</scope>
    <source>
        <strain evidence="2 3">CBS 494.80</strain>
    </source>
</reference>
<feature type="region of interest" description="Disordered" evidence="1">
    <location>
        <begin position="1"/>
        <end position="61"/>
    </location>
</feature>
<feature type="compositionally biased region" description="Low complexity" evidence="1">
    <location>
        <begin position="26"/>
        <end position="39"/>
    </location>
</feature>
<feature type="region of interest" description="Disordered" evidence="1">
    <location>
        <begin position="87"/>
        <end position="119"/>
    </location>
</feature>